<keyword evidence="4" id="KW-0548">Nucleotidyltransferase</keyword>
<dbReference type="InterPro" id="IPR001584">
    <property type="entry name" value="Integrase_cat-core"/>
</dbReference>
<dbReference type="FunFam" id="3.30.70.270:FF:000020">
    <property type="entry name" value="Transposon Tf2-6 polyprotein-like Protein"/>
    <property type="match status" value="1"/>
</dbReference>
<feature type="domain" description="Integrase catalytic" evidence="8">
    <location>
        <begin position="596"/>
        <end position="750"/>
    </location>
</feature>
<dbReference type="InterPro" id="IPR050951">
    <property type="entry name" value="Retrovirus_Pol_polyprotein"/>
</dbReference>
<feature type="compositionally biased region" description="Basic and acidic residues" evidence="6">
    <location>
        <begin position="837"/>
        <end position="852"/>
    </location>
</feature>
<dbReference type="Gene3D" id="1.10.340.70">
    <property type="match status" value="1"/>
</dbReference>
<keyword evidence="4" id="KW-0695">RNA-directed DNA polymerase</keyword>
<dbReference type="Gene3D" id="3.30.70.270">
    <property type="match status" value="2"/>
</dbReference>
<dbReference type="CDD" id="cd01647">
    <property type="entry name" value="RT_LTR"/>
    <property type="match status" value="1"/>
</dbReference>
<evidence type="ECO:0000256" key="3">
    <source>
        <dbReference type="ARBA" id="ARBA00022759"/>
    </source>
</evidence>
<evidence type="ECO:0000313" key="9">
    <source>
        <dbReference type="Proteomes" id="UP000887566"/>
    </source>
</evidence>
<dbReference type="GO" id="GO:0004519">
    <property type="term" value="F:endonuclease activity"/>
    <property type="evidence" value="ECO:0007669"/>
    <property type="project" value="UniProtKB-KW"/>
</dbReference>
<dbReference type="PANTHER" id="PTHR37984">
    <property type="entry name" value="PROTEIN CBG26694"/>
    <property type="match status" value="1"/>
</dbReference>
<dbReference type="WBParaSite" id="PSAMB.scaffold170size69771.g2987.t1">
    <property type="protein sequence ID" value="PSAMB.scaffold170size69771.g2987.t1"/>
    <property type="gene ID" value="PSAMB.scaffold170size69771.g2987"/>
</dbReference>
<dbReference type="InterPro" id="IPR000477">
    <property type="entry name" value="RT_dom"/>
</dbReference>
<feature type="compositionally biased region" description="Basic and acidic residues" evidence="6">
    <location>
        <begin position="860"/>
        <end position="876"/>
    </location>
</feature>
<dbReference type="Pfam" id="PF17921">
    <property type="entry name" value="Integrase_H2C2"/>
    <property type="match status" value="1"/>
</dbReference>
<dbReference type="InterPro" id="IPR041588">
    <property type="entry name" value="Integrase_H2C2"/>
</dbReference>
<dbReference type="InterPro" id="IPR041577">
    <property type="entry name" value="RT_RNaseH_2"/>
</dbReference>
<dbReference type="Pfam" id="PF00665">
    <property type="entry name" value="rve"/>
    <property type="match status" value="1"/>
</dbReference>
<dbReference type="Pfam" id="PF00078">
    <property type="entry name" value="RVT_1"/>
    <property type="match status" value="1"/>
</dbReference>
<keyword evidence="4" id="KW-0808">Transferase</keyword>
<proteinExistence type="predicted"/>
<keyword evidence="5" id="KW-0511">Multifunctional enzyme</keyword>
<dbReference type="Gene3D" id="3.10.20.370">
    <property type="match status" value="1"/>
</dbReference>
<dbReference type="PROSITE" id="PS50994">
    <property type="entry name" value="INTEGRASE"/>
    <property type="match status" value="1"/>
</dbReference>
<evidence type="ECO:0000256" key="4">
    <source>
        <dbReference type="ARBA" id="ARBA00022918"/>
    </source>
</evidence>
<dbReference type="AlphaFoldDB" id="A0A914VA37"/>
<evidence type="ECO:0000256" key="5">
    <source>
        <dbReference type="ARBA" id="ARBA00023268"/>
    </source>
</evidence>
<dbReference type="Gene3D" id="3.10.10.10">
    <property type="entry name" value="HIV Type 1 Reverse Transcriptase, subunit A, domain 1"/>
    <property type="match status" value="1"/>
</dbReference>
<evidence type="ECO:0000256" key="6">
    <source>
        <dbReference type="SAM" id="MobiDB-lite"/>
    </source>
</evidence>
<dbReference type="Proteomes" id="UP000887566">
    <property type="component" value="Unplaced"/>
</dbReference>
<evidence type="ECO:0000259" key="8">
    <source>
        <dbReference type="PROSITE" id="PS50994"/>
    </source>
</evidence>
<feature type="domain" description="Reverse transcriptase" evidence="7">
    <location>
        <begin position="59"/>
        <end position="237"/>
    </location>
</feature>
<evidence type="ECO:0000256" key="1">
    <source>
        <dbReference type="ARBA" id="ARBA00012493"/>
    </source>
</evidence>
<dbReference type="InterPro" id="IPR036397">
    <property type="entry name" value="RNaseH_sf"/>
</dbReference>
<dbReference type="FunFam" id="3.10.20.370:FF:000001">
    <property type="entry name" value="Retrovirus-related Pol polyprotein from transposon 17.6-like protein"/>
    <property type="match status" value="1"/>
</dbReference>
<dbReference type="InterPro" id="IPR043128">
    <property type="entry name" value="Rev_trsase/Diguanyl_cyclase"/>
</dbReference>
<dbReference type="PANTHER" id="PTHR37984:SF5">
    <property type="entry name" value="PROTEIN NYNRIN-LIKE"/>
    <property type="match status" value="1"/>
</dbReference>
<feature type="region of interest" description="Disordered" evidence="6">
    <location>
        <begin position="837"/>
        <end position="901"/>
    </location>
</feature>
<protein>
    <recommendedName>
        <fullName evidence="1">RNA-directed DNA polymerase</fullName>
        <ecNumber evidence="1">2.7.7.49</ecNumber>
    </recommendedName>
</protein>
<name>A0A914VA37_9BILA</name>
<feature type="compositionally biased region" description="Polar residues" evidence="6">
    <location>
        <begin position="947"/>
        <end position="957"/>
    </location>
</feature>
<evidence type="ECO:0000313" key="10">
    <source>
        <dbReference type="WBParaSite" id="PSAMB.scaffold170size69771.g2987.t1"/>
    </source>
</evidence>
<evidence type="ECO:0000256" key="2">
    <source>
        <dbReference type="ARBA" id="ARBA00022722"/>
    </source>
</evidence>
<dbReference type="GO" id="GO:0003676">
    <property type="term" value="F:nucleic acid binding"/>
    <property type="evidence" value="ECO:0007669"/>
    <property type="project" value="InterPro"/>
</dbReference>
<dbReference type="EC" id="2.7.7.49" evidence="1"/>
<keyword evidence="9" id="KW-1185">Reference proteome</keyword>
<dbReference type="InterPro" id="IPR043502">
    <property type="entry name" value="DNA/RNA_pol_sf"/>
</dbReference>
<dbReference type="GO" id="GO:0042575">
    <property type="term" value="C:DNA polymerase complex"/>
    <property type="evidence" value="ECO:0007669"/>
    <property type="project" value="UniProtKB-ARBA"/>
</dbReference>
<dbReference type="PROSITE" id="PS50878">
    <property type="entry name" value="RT_POL"/>
    <property type="match status" value="1"/>
</dbReference>
<dbReference type="GO" id="GO:0015074">
    <property type="term" value="P:DNA integration"/>
    <property type="evidence" value="ECO:0007669"/>
    <property type="project" value="InterPro"/>
</dbReference>
<keyword evidence="3" id="KW-0255">Endonuclease</keyword>
<reference evidence="10" key="1">
    <citation type="submission" date="2022-11" db="UniProtKB">
        <authorList>
            <consortium name="WormBaseParasite"/>
        </authorList>
    </citation>
    <scope>IDENTIFICATION</scope>
</reference>
<dbReference type="InterPro" id="IPR012337">
    <property type="entry name" value="RNaseH-like_sf"/>
</dbReference>
<keyword evidence="2" id="KW-0540">Nuclease</keyword>
<dbReference type="Gene3D" id="3.30.420.10">
    <property type="entry name" value="Ribonuclease H-like superfamily/Ribonuclease H"/>
    <property type="match status" value="1"/>
</dbReference>
<dbReference type="FunFam" id="3.30.420.10:FF:000063">
    <property type="entry name" value="Retrovirus-related Pol polyprotein from transposon 297-like Protein"/>
    <property type="match status" value="1"/>
</dbReference>
<dbReference type="SUPFAM" id="SSF56672">
    <property type="entry name" value="DNA/RNA polymerases"/>
    <property type="match status" value="1"/>
</dbReference>
<dbReference type="GO" id="GO:0003964">
    <property type="term" value="F:RNA-directed DNA polymerase activity"/>
    <property type="evidence" value="ECO:0007669"/>
    <property type="project" value="UniProtKB-KW"/>
</dbReference>
<organism evidence="9 10">
    <name type="scientific">Plectus sambesii</name>
    <dbReference type="NCBI Taxonomy" id="2011161"/>
    <lineage>
        <taxon>Eukaryota</taxon>
        <taxon>Metazoa</taxon>
        <taxon>Ecdysozoa</taxon>
        <taxon>Nematoda</taxon>
        <taxon>Chromadorea</taxon>
        <taxon>Plectida</taxon>
        <taxon>Plectina</taxon>
        <taxon>Plectoidea</taxon>
        <taxon>Plectidae</taxon>
        <taxon>Plectus</taxon>
    </lineage>
</organism>
<accession>A0A914VA37</accession>
<dbReference type="CDD" id="cd09274">
    <property type="entry name" value="RNase_HI_RT_Ty3"/>
    <property type="match status" value="1"/>
</dbReference>
<dbReference type="SUPFAM" id="SSF53098">
    <property type="entry name" value="Ribonuclease H-like"/>
    <property type="match status" value="1"/>
</dbReference>
<dbReference type="FunFam" id="1.10.340.70:FF:000003">
    <property type="entry name" value="Protein CBG25708"/>
    <property type="match status" value="1"/>
</dbReference>
<keyword evidence="3" id="KW-0378">Hydrolase</keyword>
<dbReference type="Pfam" id="PF17919">
    <property type="entry name" value="RT_RNaseH_2"/>
    <property type="match status" value="1"/>
</dbReference>
<evidence type="ECO:0000259" key="7">
    <source>
        <dbReference type="PROSITE" id="PS50878"/>
    </source>
</evidence>
<sequence length="972" mass="109623">MQNLLNSFPQVFQPGLGHCTKMRAHLALKNEARPTFIRPRPLPYAVYDATTAELERLVADDVIAPIDYSDWAAPVVIVAKAGGKIRLCADFSTGLNDSLDVHQYPLPRPADLFHRLNGGKIFSKIDCSDAYLQLELDDESKKIVVINTHKGLFRYNRLPFGVASAPALFQQVMERMLAGIPGVGVYLDDVIVTAADETTHLQRLRQVLARIQDYGFRVRKEKCEWAKERIDYLGFVIDAHGHHTSQKKTAAIAAMPAPKNLHELRALLGLINHYASFLPQLSSRLAPLHALLRQDDKGKYAPFIWSSQCQQAFEEVKKDLLSPLMLTHYDPRLPIILSADASPVGVGAVIAHRLPDGREIPIAHASKTLTPTESRYPQIEKEALALIFGVTKFHQYVYGRRFILRTNHQPLVKIFGSKRGLPTTSVNRLQNYGITLMSYVFDIEYVRSENFGQADGLSRLPQADDGEFQKSRKEATKKDALLQLVTKYHRLGWPDHVSGSDKERLLPYFRIRSELAIAHDCLLWGLRTIVPDALRPQVLQQLHATHPGKRAMQRLARRFFWWPGLDADIERLVSDCDPCIQRLPDPTPVPPQPWPRADRPWKRIHMDFAGPFLGSMWLIVIDAYSRWPEVVEMQVGHTTTSSVIFALSTMFSRYGFAETLVSDNGRQFTSDAFAEWCRSHGVIHKLTTPYHPSSNGLAERFVGTFKQAMLKGGEEEEEKKVCLLKFLQRYRITPHPATDQAPAELFLGRTPRSQFDLLFPTDLLVAEKNKEKDKLHDSRSTKEKKIAIGAAVLIRRYKGGQPAGWVRGTVVGRQGSVVWEVKPSDRDDVWRRHSDQLRLARPVDDPEPRDDSDLPYDSAAQHDPELQHDSAPHYDPEPLYDAAPLFDSVPLNDLAPPNDTDRQVDLAVPELRSELLDAPAIAEQANAPPSANLLNDPPKDLDPPLSTPSVTTQQTLRRSTRVRRPAQVFAPE</sequence>
<feature type="region of interest" description="Disordered" evidence="6">
    <location>
        <begin position="918"/>
        <end position="972"/>
    </location>
</feature>